<protein>
    <recommendedName>
        <fullName evidence="2">Stc1 domain-containing protein</fullName>
    </recommendedName>
</protein>
<feature type="region of interest" description="Disordered" evidence="1">
    <location>
        <begin position="106"/>
        <end position="141"/>
    </location>
</feature>
<dbReference type="InterPro" id="IPR024630">
    <property type="entry name" value="Stc1"/>
</dbReference>
<gene>
    <name evidence="3" type="ORF">MAN_08750</name>
</gene>
<feature type="region of interest" description="Disordered" evidence="1">
    <location>
        <begin position="159"/>
        <end position="199"/>
    </location>
</feature>
<evidence type="ECO:0000313" key="4">
    <source>
        <dbReference type="Proteomes" id="UP000031186"/>
    </source>
</evidence>
<feature type="compositionally biased region" description="Basic and acidic residues" evidence="1">
    <location>
        <begin position="393"/>
        <end position="419"/>
    </location>
</feature>
<accession>A0A0B4F8F6</accession>
<name>A0A0B4F8F6_METAF</name>
<feature type="compositionally biased region" description="Low complexity" evidence="1">
    <location>
        <begin position="173"/>
        <end position="199"/>
    </location>
</feature>
<sequence>MAPNEKTNVKPSPYRCKVGGEWKSLQFFSKNQQQLLQRQTSLRGDVDAANSGMACIEHSVGFRGEIRCELCGLIKPIDMFSKSMRRSDDPTCLQCTAWQEIQEPGVTPMPLQTGHRSVEENKGDSKRRFTESTDFFPDPMPQVPITALSSLGVCDIATSGRINPESGRKQAQPGGPSSSRGPSSVVSAPVSVASSGTVPPHLESIVGQLMQNDGLRKPGNPENRSPESISSIGPVNIQGRPAENQILSVVGSEVGSEIEGSDAGKTRRSNLHSRLPPHLQGKIPSMGSRATLFQYAVPGTSSQGSDARTISTATTMRSEQDTGHAKTRVPYNAWDNAGKLHEAIKSHTASEGGTASTASDVPAQDPSASGQWESVPAAKKGWPKTKNNWHTAPRLESRPLLDIGHISDQHIDPKIDRQKRMNYCDSEDSRY</sequence>
<feature type="region of interest" description="Disordered" evidence="1">
    <location>
        <begin position="257"/>
        <end position="285"/>
    </location>
</feature>
<dbReference type="Pfam" id="PF12898">
    <property type="entry name" value="Stc1"/>
    <property type="match status" value="1"/>
</dbReference>
<dbReference type="AlphaFoldDB" id="A0A0B4F8F6"/>
<dbReference type="EMBL" id="AZNF01000013">
    <property type="protein sequence ID" value="KID62071.1"/>
    <property type="molecule type" value="Genomic_DNA"/>
</dbReference>
<organism evidence="3 4">
    <name type="scientific">Metarhizium anisopliae (strain ARSEF 549)</name>
    <dbReference type="NCBI Taxonomy" id="3151832"/>
    <lineage>
        <taxon>Eukaryota</taxon>
        <taxon>Fungi</taxon>
        <taxon>Dikarya</taxon>
        <taxon>Ascomycota</taxon>
        <taxon>Pezizomycotina</taxon>
        <taxon>Sordariomycetes</taxon>
        <taxon>Hypocreomycetidae</taxon>
        <taxon>Hypocreales</taxon>
        <taxon>Clavicipitaceae</taxon>
        <taxon>Metarhizium</taxon>
    </lineage>
</organism>
<comment type="caution">
    <text evidence="3">The sequence shown here is derived from an EMBL/GenBank/DDBJ whole genome shotgun (WGS) entry which is preliminary data.</text>
</comment>
<evidence type="ECO:0000313" key="3">
    <source>
        <dbReference type="EMBL" id="KID62071.1"/>
    </source>
</evidence>
<dbReference type="HOGENOM" id="CLU_717826_0_0_1"/>
<feature type="domain" description="Stc1" evidence="2">
    <location>
        <begin position="15"/>
        <end position="96"/>
    </location>
</feature>
<evidence type="ECO:0000256" key="1">
    <source>
        <dbReference type="SAM" id="MobiDB-lite"/>
    </source>
</evidence>
<feature type="region of interest" description="Disordered" evidence="1">
    <location>
        <begin position="347"/>
        <end position="431"/>
    </location>
</feature>
<dbReference type="Proteomes" id="UP000031186">
    <property type="component" value="Unassembled WGS sequence"/>
</dbReference>
<feature type="compositionally biased region" description="Polar residues" evidence="1">
    <location>
        <begin position="347"/>
        <end position="359"/>
    </location>
</feature>
<feature type="non-terminal residue" evidence="3">
    <location>
        <position position="1"/>
    </location>
</feature>
<feature type="region of interest" description="Disordered" evidence="1">
    <location>
        <begin position="212"/>
        <end position="237"/>
    </location>
</feature>
<feature type="compositionally biased region" description="Basic and acidic residues" evidence="1">
    <location>
        <begin position="116"/>
        <end position="131"/>
    </location>
</feature>
<evidence type="ECO:0000259" key="2">
    <source>
        <dbReference type="Pfam" id="PF12898"/>
    </source>
</evidence>
<dbReference type="VEuPathDB" id="FungiDB:MAN_08750"/>
<feature type="compositionally biased region" description="Polar residues" evidence="1">
    <location>
        <begin position="222"/>
        <end position="233"/>
    </location>
</feature>
<reference evidence="3 4" key="1">
    <citation type="journal article" date="2014" name="Proc. Natl. Acad. Sci. U.S.A.">
        <title>Trajectory and genomic determinants of fungal-pathogen speciation and host adaptation.</title>
        <authorList>
            <person name="Hu X."/>
            <person name="Xiao G."/>
            <person name="Zheng P."/>
            <person name="Shang Y."/>
            <person name="Su Y."/>
            <person name="Zhang X."/>
            <person name="Liu X."/>
            <person name="Zhan S."/>
            <person name="St Leger R.J."/>
            <person name="Wang C."/>
        </authorList>
    </citation>
    <scope>NUCLEOTIDE SEQUENCE [LARGE SCALE GENOMIC DNA]</scope>
    <source>
        <strain evidence="3 4">ARSEF 549</strain>
    </source>
</reference>
<proteinExistence type="predicted"/>
<dbReference type="OrthoDB" id="3514033at2759"/>
<keyword evidence="4" id="KW-1185">Reference proteome</keyword>